<protein>
    <submittedName>
        <fullName evidence="1">Uncharacterized protein</fullName>
    </submittedName>
</protein>
<evidence type="ECO:0000313" key="2">
    <source>
        <dbReference type="Proteomes" id="UP000192491"/>
    </source>
</evidence>
<proteinExistence type="predicted"/>
<dbReference type="AlphaFoldDB" id="A0A1Y1QA85"/>
<dbReference type="Proteomes" id="UP000192491">
    <property type="component" value="Unassembled WGS sequence"/>
</dbReference>
<organism evidence="1 2">
    <name type="scientific">Thiothrix lacustris</name>
    <dbReference type="NCBI Taxonomy" id="525917"/>
    <lineage>
        <taxon>Bacteria</taxon>
        <taxon>Pseudomonadati</taxon>
        <taxon>Pseudomonadota</taxon>
        <taxon>Gammaproteobacteria</taxon>
        <taxon>Thiotrichales</taxon>
        <taxon>Thiotrichaceae</taxon>
        <taxon>Thiothrix</taxon>
    </lineage>
</organism>
<reference evidence="1 2" key="1">
    <citation type="submission" date="2017-01" db="EMBL/GenBank/DDBJ databases">
        <title>Novel large sulfur bacteria in the metagenomes of groundwater-fed chemosynthetic microbial mats in the Lake Huron basin.</title>
        <authorList>
            <person name="Sharrar A.M."/>
            <person name="Flood B.E."/>
            <person name="Bailey J.V."/>
            <person name="Jones D.S."/>
            <person name="Biddanda B."/>
            <person name="Ruberg S.A."/>
            <person name="Marcus D.N."/>
            <person name="Dick G.J."/>
        </authorList>
    </citation>
    <scope>NUCLEOTIDE SEQUENCE [LARGE SCALE GENOMIC DNA]</scope>
    <source>
        <strain evidence="1">A8</strain>
    </source>
</reference>
<gene>
    <name evidence="1" type="ORF">BWK73_46675</name>
</gene>
<comment type="caution">
    <text evidence="1">The sequence shown here is derived from an EMBL/GenBank/DDBJ whole genome shotgun (WGS) entry which is preliminary data.</text>
</comment>
<evidence type="ECO:0000313" key="1">
    <source>
        <dbReference type="EMBL" id="OQX01263.1"/>
    </source>
</evidence>
<dbReference type="EMBL" id="MTEJ01000592">
    <property type="protein sequence ID" value="OQX01263.1"/>
    <property type="molecule type" value="Genomic_DNA"/>
</dbReference>
<sequence length="150" mass="15975">MECAFKCVMEFPPAFRDQMTATIGVDLLEAPAYAPVNIIKKDGKYTVRVCVELAAAIKKLICAKWCVCVAAESIGSGTEGEKCAELKMDNCNPAPDCVDIEIPGEWLAGGDAKCGKVFYLVVTVVALDNCDSKPLGIAGFCRVGPVMVYG</sequence>
<accession>A0A1Y1QA85</accession>
<name>A0A1Y1QA85_9GAMM</name>